<keyword evidence="1" id="KW-0175">Coiled coil</keyword>
<dbReference type="AlphaFoldDB" id="A0A1G5XG47"/>
<protein>
    <submittedName>
        <fullName evidence="2">Uncharacterized protein</fullName>
    </submittedName>
</protein>
<evidence type="ECO:0000313" key="3">
    <source>
        <dbReference type="Proteomes" id="UP000323439"/>
    </source>
</evidence>
<organism evidence="2 3">
    <name type="scientific">Methanobrevibacter millerae</name>
    <dbReference type="NCBI Taxonomy" id="230361"/>
    <lineage>
        <taxon>Archaea</taxon>
        <taxon>Methanobacteriati</taxon>
        <taxon>Methanobacteriota</taxon>
        <taxon>Methanomada group</taxon>
        <taxon>Methanobacteria</taxon>
        <taxon>Methanobacteriales</taxon>
        <taxon>Methanobacteriaceae</taxon>
        <taxon>Methanobrevibacter</taxon>
    </lineage>
</organism>
<reference evidence="2 3" key="1">
    <citation type="submission" date="2016-10" db="EMBL/GenBank/DDBJ databases">
        <authorList>
            <person name="Varghese N."/>
            <person name="Submissions S."/>
        </authorList>
    </citation>
    <scope>NUCLEOTIDE SEQUENCE [LARGE SCALE GENOMIC DNA]</scope>
    <source>
        <strain evidence="2 3">DSM 16643</strain>
    </source>
</reference>
<dbReference type="OrthoDB" id="78052at2157"/>
<dbReference type="EMBL" id="FMXB01000023">
    <property type="protein sequence ID" value="SDA69272.1"/>
    <property type="molecule type" value="Genomic_DNA"/>
</dbReference>
<sequence length="177" mass="21219">MSKQSFRDLKDAIDLKDGEIDELTMELEAKNEEINKLKLYSTKLKYEKQNLEYKLDNEINNEKAKIKELDDLNQKIAEKQQIIDDKQDQVKYLRGLIDDYRNQVKSNSEELEIQLRKISKTYESLLQQKDKIIEKQDESIKLLMKEKEEIIKSNKTNVISLKLQNDNYRQQLEKYEK</sequence>
<dbReference type="RefSeq" id="WP_149732691.1">
    <property type="nucleotide sequence ID" value="NZ_FMXB01000023.1"/>
</dbReference>
<feature type="coiled-coil region" evidence="1">
    <location>
        <begin position="13"/>
        <end position="135"/>
    </location>
</feature>
<gene>
    <name evidence="2" type="ORF">SAMN02910315_02211</name>
</gene>
<dbReference type="Proteomes" id="UP000323439">
    <property type="component" value="Unassembled WGS sequence"/>
</dbReference>
<keyword evidence="3" id="KW-1185">Reference proteome</keyword>
<accession>A0A1G5XG47</accession>
<proteinExistence type="predicted"/>
<evidence type="ECO:0000256" key="1">
    <source>
        <dbReference type="SAM" id="Coils"/>
    </source>
</evidence>
<dbReference type="STRING" id="230361.sm9_2058"/>
<name>A0A1G5XG47_9EURY</name>
<evidence type="ECO:0000313" key="2">
    <source>
        <dbReference type="EMBL" id="SDA69272.1"/>
    </source>
</evidence>